<dbReference type="OrthoDB" id="5178774at2"/>
<reference evidence="1 2" key="1">
    <citation type="submission" date="2016-12" db="EMBL/GenBank/DDBJ databases">
        <title>The new phylogeny of genus Mycobacterium.</title>
        <authorList>
            <person name="Tortoli E."/>
            <person name="Trovato A."/>
            <person name="Cirillo D.M."/>
        </authorList>
    </citation>
    <scope>NUCLEOTIDE SEQUENCE [LARGE SCALE GENOMIC DNA]</scope>
    <source>
        <strain evidence="1 2">DSM 45130</strain>
    </source>
</reference>
<comment type="caution">
    <text evidence="1">The sequence shown here is derived from an EMBL/GenBank/DDBJ whole genome shotgun (WGS) entry which is preliminary data.</text>
</comment>
<dbReference type="AlphaFoldDB" id="A0A1X0DBW0"/>
<dbReference type="RefSeq" id="WP_083031522.1">
    <property type="nucleotide sequence ID" value="NZ_AP022618.1"/>
</dbReference>
<proteinExistence type="predicted"/>
<keyword evidence="2" id="KW-1185">Reference proteome</keyword>
<evidence type="ECO:0000313" key="2">
    <source>
        <dbReference type="Proteomes" id="UP000192801"/>
    </source>
</evidence>
<dbReference type="STRING" id="444597.BST26_13190"/>
<name>A0A1X0DBW0_9MYCO</name>
<sequence>MPRSFDITAAYDSSVEVVLAAFADEQYWLTRLAESGADEAILDELVVGADGAILVRTTQVLHRNKLPGVVAQFHRGDLRITRREQWSAVSDGTAGATVSGAIPGAPVSLNGDALLAPLDVGSARLVLRASVDVRVPLVGSKIEKMLGGQLTELMQIEQRFTTEWIAGRR</sequence>
<protein>
    <submittedName>
        <fullName evidence="1">Uncharacterized protein</fullName>
    </submittedName>
</protein>
<accession>A0A1X0DBW0</accession>
<dbReference type="Proteomes" id="UP000192801">
    <property type="component" value="Unassembled WGS sequence"/>
</dbReference>
<organism evidence="1 2">
    <name type="scientific">Mycolicibacterium insubricum</name>
    <dbReference type="NCBI Taxonomy" id="444597"/>
    <lineage>
        <taxon>Bacteria</taxon>
        <taxon>Bacillati</taxon>
        <taxon>Actinomycetota</taxon>
        <taxon>Actinomycetes</taxon>
        <taxon>Mycobacteriales</taxon>
        <taxon>Mycobacteriaceae</taxon>
        <taxon>Mycolicibacterium</taxon>
    </lineage>
</organism>
<gene>
    <name evidence="1" type="ORF">BST26_13190</name>
</gene>
<dbReference type="InterPro" id="IPR019639">
    <property type="entry name" value="DUF2505"/>
</dbReference>
<evidence type="ECO:0000313" key="1">
    <source>
        <dbReference type="EMBL" id="ORA69672.1"/>
    </source>
</evidence>
<dbReference type="Pfam" id="PF10698">
    <property type="entry name" value="DUF2505"/>
    <property type="match status" value="1"/>
</dbReference>
<dbReference type="EMBL" id="MVHS01000030">
    <property type="protein sequence ID" value="ORA69672.1"/>
    <property type="molecule type" value="Genomic_DNA"/>
</dbReference>